<reference evidence="2" key="1">
    <citation type="journal article" date="2020" name="Stud. Mycol.">
        <title>101 Dothideomycetes genomes: a test case for predicting lifestyles and emergence of pathogens.</title>
        <authorList>
            <person name="Haridas S."/>
            <person name="Albert R."/>
            <person name="Binder M."/>
            <person name="Bloem J."/>
            <person name="Labutti K."/>
            <person name="Salamov A."/>
            <person name="Andreopoulos B."/>
            <person name="Baker S."/>
            <person name="Barry K."/>
            <person name="Bills G."/>
            <person name="Bluhm B."/>
            <person name="Cannon C."/>
            <person name="Castanera R."/>
            <person name="Culley D."/>
            <person name="Daum C."/>
            <person name="Ezra D."/>
            <person name="Gonzalez J."/>
            <person name="Henrissat B."/>
            <person name="Kuo A."/>
            <person name="Liang C."/>
            <person name="Lipzen A."/>
            <person name="Lutzoni F."/>
            <person name="Magnuson J."/>
            <person name="Mondo S."/>
            <person name="Nolan M."/>
            <person name="Ohm R."/>
            <person name="Pangilinan J."/>
            <person name="Park H.-J."/>
            <person name="Ramirez L."/>
            <person name="Alfaro M."/>
            <person name="Sun H."/>
            <person name="Tritt A."/>
            <person name="Yoshinaga Y."/>
            <person name="Zwiers L.-H."/>
            <person name="Turgeon B."/>
            <person name="Goodwin S."/>
            <person name="Spatafora J."/>
            <person name="Crous P."/>
            <person name="Grigoriev I."/>
        </authorList>
    </citation>
    <scope>NUCLEOTIDE SEQUENCE</scope>
    <source>
        <strain evidence="2">CBS 122368</strain>
    </source>
</reference>
<dbReference type="GeneID" id="54585899"/>
<dbReference type="EMBL" id="ML987189">
    <property type="protein sequence ID" value="KAF2257082.1"/>
    <property type="molecule type" value="Genomic_DNA"/>
</dbReference>
<feature type="coiled-coil region" evidence="1">
    <location>
        <begin position="194"/>
        <end position="224"/>
    </location>
</feature>
<accession>A0A6A6J4D7</accession>
<gene>
    <name evidence="2" type="ORF">BU26DRAFT_558498</name>
</gene>
<keyword evidence="1" id="KW-0175">Coiled coil</keyword>
<dbReference type="Proteomes" id="UP000800094">
    <property type="component" value="Unassembled WGS sequence"/>
</dbReference>
<organism evidence="2 3">
    <name type="scientific">Trematosphaeria pertusa</name>
    <dbReference type="NCBI Taxonomy" id="390896"/>
    <lineage>
        <taxon>Eukaryota</taxon>
        <taxon>Fungi</taxon>
        <taxon>Dikarya</taxon>
        <taxon>Ascomycota</taxon>
        <taxon>Pezizomycotina</taxon>
        <taxon>Dothideomycetes</taxon>
        <taxon>Pleosporomycetidae</taxon>
        <taxon>Pleosporales</taxon>
        <taxon>Massarineae</taxon>
        <taxon>Trematosphaeriaceae</taxon>
        <taxon>Trematosphaeria</taxon>
    </lineage>
</organism>
<evidence type="ECO:0000313" key="3">
    <source>
        <dbReference type="Proteomes" id="UP000800094"/>
    </source>
</evidence>
<dbReference type="RefSeq" id="XP_033692086.1">
    <property type="nucleotide sequence ID" value="XM_033832569.1"/>
</dbReference>
<protein>
    <submittedName>
        <fullName evidence="2">Uncharacterized protein</fullName>
    </submittedName>
</protein>
<name>A0A6A6J4D7_9PLEO</name>
<keyword evidence="3" id="KW-1185">Reference proteome</keyword>
<evidence type="ECO:0000313" key="2">
    <source>
        <dbReference type="EMBL" id="KAF2257082.1"/>
    </source>
</evidence>
<proteinExistence type="predicted"/>
<dbReference type="AlphaFoldDB" id="A0A6A6J4D7"/>
<sequence>MYTLPHATTSRERITSPIIFIPSHEPLSTTLTIAQLAELLPTLHIYVEPSHPSVAILPAAGISYTGLQSALRWREAEFYQPGAGQVSTLVEMVEIYQALSFLGNKPISRSLWLLHKMIQREIKQGLALEEYQDIWALRHFPFTECFVKAIITRIAKMGAALVDVADKPEFQQMLERDEVLQSRIEASMQILSWVNREEGLRGKVERMRERLEREEHRARRMSAKGEFAMGLATVLE</sequence>
<dbReference type="OrthoDB" id="3755880at2759"/>
<evidence type="ECO:0000256" key="1">
    <source>
        <dbReference type="SAM" id="Coils"/>
    </source>
</evidence>